<name>A0AAD7HT72_9AGAR</name>
<accession>A0AAD7HT72</accession>
<keyword evidence="3" id="KW-1185">Reference proteome</keyword>
<proteinExistence type="predicted"/>
<protein>
    <submittedName>
        <fullName evidence="2">Uncharacterized protein</fullName>
    </submittedName>
</protein>
<dbReference type="EMBL" id="JARJLG010000209">
    <property type="protein sequence ID" value="KAJ7727803.1"/>
    <property type="molecule type" value="Genomic_DNA"/>
</dbReference>
<evidence type="ECO:0000256" key="1">
    <source>
        <dbReference type="SAM" id="MobiDB-lite"/>
    </source>
</evidence>
<evidence type="ECO:0000313" key="3">
    <source>
        <dbReference type="Proteomes" id="UP001215280"/>
    </source>
</evidence>
<dbReference type="Proteomes" id="UP001215280">
    <property type="component" value="Unassembled WGS sequence"/>
</dbReference>
<gene>
    <name evidence="2" type="ORF">DFH07DRAFT_782343</name>
</gene>
<evidence type="ECO:0000313" key="2">
    <source>
        <dbReference type="EMBL" id="KAJ7727803.1"/>
    </source>
</evidence>
<feature type="compositionally biased region" description="Basic and acidic residues" evidence="1">
    <location>
        <begin position="166"/>
        <end position="186"/>
    </location>
</feature>
<organism evidence="2 3">
    <name type="scientific">Mycena maculata</name>
    <dbReference type="NCBI Taxonomy" id="230809"/>
    <lineage>
        <taxon>Eukaryota</taxon>
        <taxon>Fungi</taxon>
        <taxon>Dikarya</taxon>
        <taxon>Basidiomycota</taxon>
        <taxon>Agaricomycotina</taxon>
        <taxon>Agaricomycetes</taxon>
        <taxon>Agaricomycetidae</taxon>
        <taxon>Agaricales</taxon>
        <taxon>Marasmiineae</taxon>
        <taxon>Mycenaceae</taxon>
        <taxon>Mycena</taxon>
    </lineage>
</organism>
<feature type="region of interest" description="Disordered" evidence="1">
    <location>
        <begin position="1"/>
        <end position="98"/>
    </location>
</feature>
<sequence>MSTRKYKRRLWTHLEGNNNSKGTGIVGLTSVSWGGPRGKGRDSSRGFEDRDTRERRDAMGGGRERERRVREREGRRAKMKEESNEQNDGIKARNPQCARDRINDQAEFKRLVNSEFATCRAAKSAASAYTMPFRLSARPFKGKSLSFNTQWESKVKLGPKVAPGKFSEKLSGDEYQRQKMTRESPRRPKMGHPRSKMRHPRQKPSKTRCGSEVWLCLAGASVA</sequence>
<feature type="compositionally biased region" description="Basic and acidic residues" evidence="1">
    <location>
        <begin position="39"/>
        <end position="91"/>
    </location>
</feature>
<feature type="region of interest" description="Disordered" evidence="1">
    <location>
        <begin position="161"/>
        <end position="207"/>
    </location>
</feature>
<comment type="caution">
    <text evidence="2">The sequence shown here is derived from an EMBL/GenBank/DDBJ whole genome shotgun (WGS) entry which is preliminary data.</text>
</comment>
<feature type="compositionally biased region" description="Basic residues" evidence="1">
    <location>
        <begin position="1"/>
        <end position="11"/>
    </location>
</feature>
<dbReference type="AlphaFoldDB" id="A0AAD7HT72"/>
<reference evidence="2" key="1">
    <citation type="submission" date="2023-03" db="EMBL/GenBank/DDBJ databases">
        <title>Massive genome expansion in bonnet fungi (Mycena s.s.) driven by repeated elements and novel gene families across ecological guilds.</title>
        <authorList>
            <consortium name="Lawrence Berkeley National Laboratory"/>
            <person name="Harder C.B."/>
            <person name="Miyauchi S."/>
            <person name="Viragh M."/>
            <person name="Kuo A."/>
            <person name="Thoen E."/>
            <person name="Andreopoulos B."/>
            <person name="Lu D."/>
            <person name="Skrede I."/>
            <person name="Drula E."/>
            <person name="Henrissat B."/>
            <person name="Morin E."/>
            <person name="Kohler A."/>
            <person name="Barry K."/>
            <person name="LaButti K."/>
            <person name="Morin E."/>
            <person name="Salamov A."/>
            <person name="Lipzen A."/>
            <person name="Mereny Z."/>
            <person name="Hegedus B."/>
            <person name="Baldrian P."/>
            <person name="Stursova M."/>
            <person name="Weitz H."/>
            <person name="Taylor A."/>
            <person name="Grigoriev I.V."/>
            <person name="Nagy L.G."/>
            <person name="Martin F."/>
            <person name="Kauserud H."/>
        </authorList>
    </citation>
    <scope>NUCLEOTIDE SEQUENCE</scope>
    <source>
        <strain evidence="2">CBHHK188m</strain>
    </source>
</reference>
<feature type="compositionally biased region" description="Basic residues" evidence="1">
    <location>
        <begin position="187"/>
        <end position="206"/>
    </location>
</feature>